<name>A0ABY4RXR1_9BACL</name>
<dbReference type="Proteomes" id="UP001057134">
    <property type="component" value="Chromosome"/>
</dbReference>
<evidence type="ECO:0000259" key="1">
    <source>
        <dbReference type="Pfam" id="PF13524"/>
    </source>
</evidence>
<sequence>MAKRAAKKLAPSPDHLRAGWSSGWAEGYRTGSDYGYHLGRCEAIIRQHPLPSLGWWDKRVTFVTSGKGLPYSPLDESVIEALRGLVRELIVVQPGQDFASVAIQSGADAVIVLEGMNVPGVQLDRIRSAGISTAIWLTDDPYYTDMTIQMVRHYDHVFTLELQCVGFYKQNGCRQVHYLPFAANTRLFRPKPIPTSFRRDISFIGSAYWNRVAYFDRMAPYLKDKHVYISGIWWDRLRHFRMLASKIDLNKWMNADETASFYNGSKIVINLHRATDDASFNNNSRLIGALSPNPRTFEIAACGTLQLTDVRHDLARFYTPGTEIVTYSSVDELKYKIDYYLRNEEERRAIALNALRRTIREHTYPHRVAQLLQILFG</sequence>
<dbReference type="EMBL" id="CP027059">
    <property type="protein sequence ID" value="UQZ86635.1"/>
    <property type="molecule type" value="Genomic_DNA"/>
</dbReference>
<protein>
    <submittedName>
        <fullName evidence="2">Spore protein YkvP</fullName>
    </submittedName>
</protein>
<reference evidence="2" key="1">
    <citation type="submission" date="2018-02" db="EMBL/GenBank/DDBJ databases">
        <authorList>
            <person name="Kim S.-K."/>
            <person name="Jung H.-I."/>
            <person name="Lee S.-W."/>
        </authorList>
    </citation>
    <scope>NUCLEOTIDE SEQUENCE</scope>
    <source>
        <strain evidence="2">SK3146</strain>
    </source>
</reference>
<organism evidence="2 3">
    <name type="scientific">Paenibacillus konkukensis</name>
    <dbReference type="NCBI Taxonomy" id="2020716"/>
    <lineage>
        <taxon>Bacteria</taxon>
        <taxon>Bacillati</taxon>
        <taxon>Bacillota</taxon>
        <taxon>Bacilli</taxon>
        <taxon>Bacillales</taxon>
        <taxon>Paenibacillaceae</taxon>
        <taxon>Paenibacillus</taxon>
    </lineage>
</organism>
<proteinExistence type="predicted"/>
<accession>A0ABY4RXR1</accession>
<dbReference type="Pfam" id="PF13524">
    <property type="entry name" value="Glyco_trans_1_2"/>
    <property type="match status" value="1"/>
</dbReference>
<evidence type="ECO:0000313" key="3">
    <source>
        <dbReference type="Proteomes" id="UP001057134"/>
    </source>
</evidence>
<feature type="domain" description="Spore protein YkvP/CgeB glycosyl transferase-like" evidence="1">
    <location>
        <begin position="223"/>
        <end position="373"/>
    </location>
</feature>
<dbReference type="InterPro" id="IPR055259">
    <property type="entry name" value="YkvP/CgeB_Glyco_trans-like"/>
</dbReference>
<keyword evidence="3" id="KW-1185">Reference proteome</keyword>
<gene>
    <name evidence="2" type="primary">ykvP_3</name>
    <name evidence="2" type="ORF">SK3146_05928</name>
</gene>
<reference evidence="2" key="2">
    <citation type="journal article" date="2021" name="J Anim Sci Technol">
        <title>Complete genome sequence of Paenibacillus konkukensis sp. nov. SK3146 as a potential probiotic strain.</title>
        <authorList>
            <person name="Jung H.I."/>
            <person name="Park S."/>
            <person name="Niu K.M."/>
            <person name="Lee S.W."/>
            <person name="Kothari D."/>
            <person name="Yi K.J."/>
            <person name="Kim S.K."/>
        </authorList>
    </citation>
    <scope>NUCLEOTIDE SEQUENCE</scope>
    <source>
        <strain evidence="2">SK3146</strain>
    </source>
</reference>
<evidence type="ECO:0000313" key="2">
    <source>
        <dbReference type="EMBL" id="UQZ86635.1"/>
    </source>
</evidence>
<dbReference type="RefSeq" id="WP_249862155.1">
    <property type="nucleotide sequence ID" value="NZ_CP027059.1"/>
</dbReference>